<protein>
    <submittedName>
        <fullName evidence="2">Uncharacterized protein</fullName>
    </submittedName>
</protein>
<evidence type="ECO:0000313" key="2">
    <source>
        <dbReference type="WBParaSite" id="ES5_v2.g18424.t1"/>
    </source>
</evidence>
<organism evidence="1 2">
    <name type="scientific">Panagrolaimus sp. ES5</name>
    <dbReference type="NCBI Taxonomy" id="591445"/>
    <lineage>
        <taxon>Eukaryota</taxon>
        <taxon>Metazoa</taxon>
        <taxon>Ecdysozoa</taxon>
        <taxon>Nematoda</taxon>
        <taxon>Chromadorea</taxon>
        <taxon>Rhabditida</taxon>
        <taxon>Tylenchina</taxon>
        <taxon>Panagrolaimomorpha</taxon>
        <taxon>Panagrolaimoidea</taxon>
        <taxon>Panagrolaimidae</taxon>
        <taxon>Panagrolaimus</taxon>
    </lineage>
</organism>
<name>A0AC34FMB5_9BILA</name>
<evidence type="ECO:0000313" key="1">
    <source>
        <dbReference type="Proteomes" id="UP000887579"/>
    </source>
</evidence>
<sequence>MPGIHLNHHVSWDDLFELCYVYEDPGITLPVCECGRIAADIKKVQHQIKNRQYFADKPCTAANCKMIGEKLYRKTEKRKLIILCKNRNEPKLARFTKNFSTAIKEFAETERKKIKERNVFEPKEDVEQYCDDIEKKLRADGSWPTNDEKWNRYFCRCCTSDGSCKLFSVLLEAGDCQTLLSMPNEKIKKVLQCCHGQAIGWNLMFLADNIMQDTPNAWGPLKSDAYYRRTLMNDCDGQTFLYGCRKYLTDEVYMKDFDAIKELCKKCFQFLFTLEMLGKEVGDEFTISDGWLTVLKMFV</sequence>
<reference evidence="2" key="1">
    <citation type="submission" date="2022-11" db="UniProtKB">
        <authorList>
            <consortium name="WormBaseParasite"/>
        </authorList>
    </citation>
    <scope>IDENTIFICATION</scope>
</reference>
<accession>A0AC34FMB5</accession>
<proteinExistence type="predicted"/>
<dbReference type="Proteomes" id="UP000887579">
    <property type="component" value="Unplaced"/>
</dbReference>
<dbReference type="WBParaSite" id="ES5_v2.g18424.t1">
    <property type="protein sequence ID" value="ES5_v2.g18424.t1"/>
    <property type="gene ID" value="ES5_v2.g18424"/>
</dbReference>